<dbReference type="InterPro" id="IPR047801">
    <property type="entry name" value="Peptidase_C45"/>
</dbReference>
<protein>
    <submittedName>
        <fullName evidence="2">C45 family peptidase</fullName>
    </submittedName>
</protein>
<gene>
    <name evidence="2" type="ORF">P5G51_013185</name>
</gene>
<evidence type="ECO:0000259" key="1">
    <source>
        <dbReference type="Pfam" id="PF03417"/>
    </source>
</evidence>
<sequence length="302" mass="34367">MTDFRISVEQYSGTYYDIGYKQGQQIDKPLINMFANIVNEDRIDLDRLNEIYAWFSPHLLEELSGLADSMDIPLKRAALFSGYGTPEMPGMGCSSIVNRKMLVRNYDYSPAVYDGRFVFIQPNKGYASVGHSLHVMGRTEGVNEKGLAIALHFVNNKEAQNGLTAGSVIRIVLDTCKNTDEAINMIKQLPHSWSYNFAIGDAKGNTAIVEESPFNIKVRTDEHTLYCTNHFQNDSMLKSNRENLEGSMGRLNYLSRNNLETMSGRGVFRAFRDKDTPLYNEQYGDFFGTLHTFAYLFEEKKY</sequence>
<dbReference type="EMBL" id="JAROCA020000001">
    <property type="protein sequence ID" value="MDY0406215.1"/>
    <property type="molecule type" value="Genomic_DNA"/>
</dbReference>
<keyword evidence="3" id="KW-1185">Reference proteome</keyword>
<evidence type="ECO:0000313" key="3">
    <source>
        <dbReference type="Proteomes" id="UP001228376"/>
    </source>
</evidence>
<dbReference type="Gene3D" id="3.60.60.10">
    <property type="entry name" value="Penicillin V Acylase, Chain A"/>
    <property type="match status" value="1"/>
</dbReference>
<accession>A0ABU5CIR9</accession>
<dbReference type="InterPro" id="IPR029055">
    <property type="entry name" value="Ntn_hydrolases_N"/>
</dbReference>
<name>A0ABU5CIR9_9BACI</name>
<dbReference type="RefSeq" id="WP_306066755.1">
    <property type="nucleotide sequence ID" value="NZ_JAROCA020000001.1"/>
</dbReference>
<dbReference type="Pfam" id="PF03417">
    <property type="entry name" value="AAT"/>
    <property type="match status" value="1"/>
</dbReference>
<dbReference type="PANTHER" id="PTHR34180">
    <property type="entry name" value="PEPTIDASE C45"/>
    <property type="match status" value="1"/>
</dbReference>
<organism evidence="2 3">
    <name type="scientific">Tigheibacillus jepli</name>
    <dbReference type="NCBI Taxonomy" id="3035914"/>
    <lineage>
        <taxon>Bacteria</taxon>
        <taxon>Bacillati</taxon>
        <taxon>Bacillota</taxon>
        <taxon>Bacilli</taxon>
        <taxon>Bacillales</taxon>
        <taxon>Bacillaceae</taxon>
        <taxon>Tigheibacillus</taxon>
    </lineage>
</organism>
<reference evidence="2 3" key="1">
    <citation type="submission" date="2023-10" db="EMBL/GenBank/DDBJ databases">
        <title>179-bfca-hs.</title>
        <authorList>
            <person name="Miliotis G."/>
            <person name="Sengupta P."/>
            <person name="Hameed A."/>
            <person name="Chuvochina M."/>
            <person name="Mcdonagh F."/>
            <person name="Simpson A.C."/>
            <person name="Singh N.K."/>
            <person name="Rekha P.D."/>
            <person name="Raman K."/>
            <person name="Hugenholtz P."/>
            <person name="Venkateswaran K."/>
        </authorList>
    </citation>
    <scope>NUCLEOTIDE SEQUENCE [LARGE SCALE GENOMIC DNA]</scope>
    <source>
        <strain evidence="2 3">179-BFC-A-HS</strain>
    </source>
</reference>
<dbReference type="InterPro" id="IPR047794">
    <property type="entry name" value="C45_proenzyme-like"/>
</dbReference>
<dbReference type="CDD" id="cd01935">
    <property type="entry name" value="Ntn_CGH_like"/>
    <property type="match status" value="1"/>
</dbReference>
<dbReference type="Proteomes" id="UP001228376">
    <property type="component" value="Unassembled WGS sequence"/>
</dbReference>
<dbReference type="InterPro" id="IPR005079">
    <property type="entry name" value="Peptidase_C45_hydrolase"/>
</dbReference>
<comment type="caution">
    <text evidence="2">The sequence shown here is derived from an EMBL/GenBank/DDBJ whole genome shotgun (WGS) entry which is preliminary data.</text>
</comment>
<dbReference type="PANTHER" id="PTHR34180:SF1">
    <property type="entry name" value="BETA-ALANYL-DOPAMINE_CARCININE HYDROLASE"/>
    <property type="match status" value="1"/>
</dbReference>
<feature type="domain" description="Peptidase C45 hydrolase" evidence="1">
    <location>
        <begin position="98"/>
        <end position="301"/>
    </location>
</feature>
<evidence type="ECO:0000313" key="2">
    <source>
        <dbReference type="EMBL" id="MDY0406215.1"/>
    </source>
</evidence>
<dbReference type="SUPFAM" id="SSF56235">
    <property type="entry name" value="N-terminal nucleophile aminohydrolases (Ntn hydrolases)"/>
    <property type="match status" value="1"/>
</dbReference>
<dbReference type="NCBIfam" id="NF040521">
    <property type="entry name" value="C45_proenzyme"/>
    <property type="match status" value="1"/>
</dbReference>
<proteinExistence type="predicted"/>